<dbReference type="GO" id="GO:0005886">
    <property type="term" value="C:plasma membrane"/>
    <property type="evidence" value="ECO:0007669"/>
    <property type="project" value="TreeGrafter"/>
</dbReference>
<comment type="pathway">
    <text evidence="1">Amino-acid degradation; L-alanine degradation via dehydrogenase pathway; NH(3) and pyruvate from L-alanine: step 1/1.</text>
</comment>
<dbReference type="AlphaFoldDB" id="C8P707"/>
<dbReference type="PANTHER" id="PTHR42795">
    <property type="entry name" value="ALANINE DEHYDROGENASE"/>
    <property type="match status" value="1"/>
</dbReference>
<evidence type="ECO:0000256" key="10">
    <source>
        <dbReference type="PIRSR" id="PIRSR000183-3"/>
    </source>
</evidence>
<feature type="active site" description="Proton donor/acceptor" evidence="8">
    <location>
        <position position="113"/>
    </location>
</feature>
<dbReference type="CDD" id="cd05305">
    <property type="entry name" value="L-AlaDH"/>
    <property type="match status" value="1"/>
</dbReference>
<dbReference type="PANTHER" id="PTHR42795:SF1">
    <property type="entry name" value="ALANINE DEHYDROGENASE"/>
    <property type="match status" value="1"/>
</dbReference>
<keyword evidence="3 7" id="KW-0560">Oxidoreductase</keyword>
<keyword evidence="10" id="KW-0547">Nucleotide-binding</keyword>
<comment type="function">
    <text evidence="6">May play a role in cell wall synthesis as L-alanine is an important constituent of the peptidoglycan layer.</text>
</comment>
<dbReference type="Pfam" id="PF01262">
    <property type="entry name" value="AlaDh_PNT_C"/>
    <property type="match status" value="1"/>
</dbReference>
<evidence type="ECO:0000313" key="15">
    <source>
        <dbReference type="Proteomes" id="UP000003675"/>
    </source>
</evidence>
<feature type="binding site" evidence="11">
    <location>
        <position position="341"/>
    </location>
    <ligand>
        <name>Mg(2+)</name>
        <dbReference type="ChEBI" id="CHEBI:18420"/>
    </ligand>
</feature>
<dbReference type="InterPro" id="IPR008141">
    <property type="entry name" value="Ala_DH"/>
</dbReference>
<evidence type="ECO:0000313" key="14">
    <source>
        <dbReference type="EMBL" id="EEW53667.1"/>
    </source>
</evidence>
<dbReference type="EC" id="1.4.1.1" evidence="7"/>
<dbReference type="SUPFAM" id="SSF52283">
    <property type="entry name" value="Formate/glycerate dehydrogenase catalytic domain-like"/>
    <property type="match status" value="1"/>
</dbReference>
<dbReference type="GO" id="GO:0000166">
    <property type="term" value="F:nucleotide binding"/>
    <property type="evidence" value="ECO:0007669"/>
    <property type="project" value="UniProtKB-KW"/>
</dbReference>
<feature type="binding site" evidence="9">
    <location>
        <position position="92"/>
    </location>
    <ligand>
        <name>substrate</name>
    </ligand>
</feature>
<comment type="cofactor">
    <cofactor evidence="11">
        <name>Mg(2+)</name>
        <dbReference type="ChEBI" id="CHEBI:18420"/>
    </cofactor>
    <text evidence="11">Binds 1 Mg(2+) ion per subunit.</text>
</comment>
<sequence>MFMNNKGVLKRKGRFSSMSMTIAVIKEQKEGEGRVAATPHNVAEMVKAGNTVLVETNAGAGSGFDDAEYEKAGAKIVSHEDGWKADLVIKVKEPDAEEYKYFRKGQVVWGFQHLASSKPTVEAMMKAGTTAIGAETIVKDGKLELLSAMSHIAGRRSVIMGAYYLEAQHGGEGILLPGTAEVPAGNVVIFGGGNAAIAAADLALGMNCSVVIIEKNPERIKELEKQYAGKNLRVVESNEENLAKEIKDADLFISTILIPGARPPKLVKEYMVKSMKKGSVIADVAIDQGGTVETIDHPTTIDDPVFTKYGVIHYAVPNQPGAVPRTATMALAAGNLDYLLEIADKGIDEAIKSDESLKSGVNVYEGKVTNKGLADSLDLPYTELDL</sequence>
<evidence type="ECO:0000256" key="3">
    <source>
        <dbReference type="ARBA" id="ARBA00023002"/>
    </source>
</evidence>
<feature type="binding site" evidence="10">
    <location>
        <begin position="284"/>
        <end position="287"/>
    </location>
    <ligand>
        <name>NAD(+)</name>
        <dbReference type="ChEBI" id="CHEBI:57540"/>
    </ligand>
</feature>
<feature type="binding site" evidence="10">
    <location>
        <begin position="256"/>
        <end position="257"/>
    </location>
    <ligand>
        <name>NAD(+)</name>
        <dbReference type="ChEBI" id="CHEBI:57540"/>
    </ligand>
</feature>
<evidence type="ECO:0000259" key="13">
    <source>
        <dbReference type="SMART" id="SM01003"/>
    </source>
</evidence>
<comment type="catalytic activity">
    <reaction evidence="5 7">
        <text>L-alanine + NAD(+) + H2O = pyruvate + NH4(+) + NADH + H(+)</text>
        <dbReference type="Rhea" id="RHEA:18405"/>
        <dbReference type="ChEBI" id="CHEBI:15361"/>
        <dbReference type="ChEBI" id="CHEBI:15377"/>
        <dbReference type="ChEBI" id="CHEBI:15378"/>
        <dbReference type="ChEBI" id="CHEBI:28938"/>
        <dbReference type="ChEBI" id="CHEBI:57540"/>
        <dbReference type="ChEBI" id="CHEBI:57945"/>
        <dbReference type="ChEBI" id="CHEBI:57972"/>
        <dbReference type="EC" id="1.4.1.1"/>
    </reaction>
</comment>
<dbReference type="SMART" id="SM01003">
    <property type="entry name" value="AlaDh_PNT_N"/>
    <property type="match status" value="1"/>
</dbReference>
<dbReference type="HOGENOM" id="CLU_003376_3_0_9"/>
<keyword evidence="4 7" id="KW-0520">NAD</keyword>
<dbReference type="SMART" id="SM01002">
    <property type="entry name" value="AlaDh_PNT_C"/>
    <property type="match status" value="1"/>
</dbReference>
<dbReference type="Gene3D" id="3.40.50.720">
    <property type="entry name" value="NAD(P)-binding Rossmann-like Domain"/>
    <property type="match status" value="2"/>
</dbReference>
<name>C8P707_9LACO</name>
<feature type="binding site" evidence="10">
    <location>
        <position position="150"/>
    </location>
    <ligand>
        <name>NAD(+)</name>
        <dbReference type="ChEBI" id="CHEBI:57540"/>
    </ligand>
</feature>
<gene>
    <name evidence="14" type="primary">ald</name>
    <name evidence="14" type="ORF">HMPREF0494_1101</name>
</gene>
<dbReference type="GO" id="GO:0000286">
    <property type="term" value="F:alanine dehydrogenase activity"/>
    <property type="evidence" value="ECO:0007669"/>
    <property type="project" value="UniProtKB-UniRule"/>
</dbReference>
<evidence type="ECO:0000256" key="1">
    <source>
        <dbReference type="ARBA" id="ARBA00005206"/>
    </source>
</evidence>
<evidence type="ECO:0000256" key="11">
    <source>
        <dbReference type="PIRSR" id="PIRSR000183-4"/>
    </source>
</evidence>
<evidence type="ECO:0000256" key="7">
    <source>
        <dbReference type="PIRNR" id="PIRNR000183"/>
    </source>
</evidence>
<evidence type="ECO:0000256" key="5">
    <source>
        <dbReference type="ARBA" id="ARBA00049277"/>
    </source>
</evidence>
<dbReference type="SUPFAM" id="SSF51735">
    <property type="entry name" value="NAD(P)-binding Rossmann-fold domains"/>
    <property type="match status" value="1"/>
</dbReference>
<dbReference type="Pfam" id="PF05222">
    <property type="entry name" value="AlaDh_PNT_N"/>
    <property type="match status" value="1"/>
</dbReference>
<evidence type="ECO:0000259" key="12">
    <source>
        <dbReference type="SMART" id="SM01002"/>
    </source>
</evidence>
<evidence type="ECO:0000256" key="4">
    <source>
        <dbReference type="ARBA" id="ARBA00023027"/>
    </source>
</evidence>
<dbReference type="STRING" id="525309.HMPREF0494_1101"/>
<protein>
    <recommendedName>
        <fullName evidence="7">Alanine dehydrogenase</fullName>
        <ecNumber evidence="7">1.4.1.1</ecNumber>
    </recommendedName>
</protein>
<dbReference type="eggNOG" id="COG0686">
    <property type="taxonomic scope" value="Bacteria"/>
</dbReference>
<dbReference type="GO" id="GO:0042853">
    <property type="term" value="P:L-alanine catabolic process"/>
    <property type="evidence" value="ECO:0007669"/>
    <property type="project" value="InterPro"/>
</dbReference>
<dbReference type="InterPro" id="IPR007886">
    <property type="entry name" value="AlaDH/PNT_N"/>
</dbReference>
<comment type="caution">
    <text evidence="14">The sequence shown here is derived from an EMBL/GenBank/DDBJ whole genome shotgun (WGS) entry which is preliminary data.</text>
</comment>
<reference evidence="14 15" key="1">
    <citation type="submission" date="2009-09" db="EMBL/GenBank/DDBJ databases">
        <authorList>
            <person name="Qin X."/>
            <person name="Bachman B."/>
            <person name="Battles P."/>
            <person name="Bell A."/>
            <person name="Bess C."/>
            <person name="Bickham C."/>
            <person name="Chaboub L."/>
            <person name="Chen D."/>
            <person name="Coyle M."/>
            <person name="Deiros D.R."/>
            <person name="Dinh H."/>
            <person name="Forbes L."/>
            <person name="Fowler G."/>
            <person name="Francisco L."/>
            <person name="Fu Q."/>
            <person name="Gubbala S."/>
            <person name="Hale W."/>
            <person name="Han Y."/>
            <person name="Hemphill L."/>
            <person name="Highlander S.K."/>
            <person name="Hirani K."/>
            <person name="Hogues M."/>
            <person name="Jackson L."/>
            <person name="Jakkamsetti A."/>
            <person name="Javaid M."/>
            <person name="Jiang H."/>
            <person name="Korchina V."/>
            <person name="Kovar C."/>
            <person name="Lara F."/>
            <person name="Lee S."/>
            <person name="Mata R."/>
            <person name="Mathew T."/>
            <person name="Moen C."/>
            <person name="Morales K."/>
            <person name="Munidasa M."/>
            <person name="Nazareth L."/>
            <person name="Ngo R."/>
            <person name="Nguyen L."/>
            <person name="Okwuonu G."/>
            <person name="Ongeri F."/>
            <person name="Patil S."/>
            <person name="Petrosino J."/>
            <person name="Pham C."/>
            <person name="Pham P."/>
            <person name="Pu L.-L."/>
            <person name="Puazo M."/>
            <person name="Raj R."/>
            <person name="Reid J."/>
            <person name="Rouhana J."/>
            <person name="Saada N."/>
            <person name="Shang Y."/>
            <person name="Simmons D."/>
            <person name="Thornton R."/>
            <person name="Warren J."/>
            <person name="Weissenberger G."/>
            <person name="Zhang J."/>
            <person name="Zhang L."/>
            <person name="Zhou C."/>
            <person name="Zhu D."/>
            <person name="Muzny D."/>
            <person name="Worley K."/>
            <person name="Gibbs R."/>
        </authorList>
    </citation>
    <scope>NUCLEOTIDE SEQUENCE [LARGE SCALE GENOMIC DNA]</scope>
    <source>
        <strain evidence="14 15">DSM 16041</strain>
    </source>
</reference>
<keyword evidence="11" id="KW-0460">Magnesium</keyword>
<feature type="domain" description="Alanine dehydrogenase/pyridine nucleotide transhydrogenase NAD(H)-binding" evidence="12">
    <location>
        <begin position="165"/>
        <end position="315"/>
    </location>
</feature>
<feature type="domain" description="Alanine dehydrogenase/pyridine nucleotide transhydrogenase N-terminal" evidence="13">
    <location>
        <begin position="23"/>
        <end position="153"/>
    </location>
</feature>
<keyword evidence="11" id="KW-0479">Metal-binding</keyword>
<dbReference type="InterPro" id="IPR036291">
    <property type="entry name" value="NAD(P)-bd_dom_sf"/>
</dbReference>
<comment type="similarity">
    <text evidence="2 7">Belongs to the AlaDH/PNT family.</text>
</comment>
<dbReference type="PIRSF" id="PIRSF000183">
    <property type="entry name" value="Alanine_dh"/>
    <property type="match status" value="1"/>
</dbReference>
<feature type="active site" description="Proton donor/acceptor" evidence="8">
    <location>
        <position position="287"/>
    </location>
</feature>
<dbReference type="EMBL" id="ACLL01000026">
    <property type="protein sequence ID" value="EEW53667.1"/>
    <property type="molecule type" value="Genomic_DNA"/>
</dbReference>
<feature type="binding site" evidence="10">
    <location>
        <position position="237"/>
    </location>
    <ligand>
        <name>NAD(+)</name>
        <dbReference type="ChEBI" id="CHEBI:57540"/>
    </ligand>
</feature>
<proteinExistence type="inferred from homology"/>
<feature type="binding site" evidence="10">
    <location>
        <position position="219"/>
    </location>
    <ligand>
        <name>NAD(+)</name>
        <dbReference type="ChEBI" id="CHEBI:57540"/>
    </ligand>
</feature>
<dbReference type="InterPro" id="IPR007698">
    <property type="entry name" value="AlaDH/PNT_NAD(H)-bd"/>
</dbReference>
<evidence type="ECO:0000256" key="8">
    <source>
        <dbReference type="PIRSR" id="PIRSR000183-1"/>
    </source>
</evidence>
<organism evidence="14 15">
    <name type="scientific">Limosilactobacillus antri DSM 16041</name>
    <dbReference type="NCBI Taxonomy" id="525309"/>
    <lineage>
        <taxon>Bacteria</taxon>
        <taxon>Bacillati</taxon>
        <taxon>Bacillota</taxon>
        <taxon>Bacilli</taxon>
        <taxon>Lactobacillales</taxon>
        <taxon>Lactobacillaceae</taxon>
        <taxon>Limosilactobacillus</taxon>
    </lineage>
</organism>
<accession>C8P707</accession>
<dbReference type="FunFam" id="3.40.50.720:FF:000433">
    <property type="entry name" value="Alanine dehydrogenase 1"/>
    <property type="match status" value="1"/>
</dbReference>
<dbReference type="GO" id="GO:0046872">
    <property type="term" value="F:metal ion binding"/>
    <property type="evidence" value="ECO:0007669"/>
    <property type="project" value="UniProtKB-KW"/>
</dbReference>
<dbReference type="Proteomes" id="UP000003675">
    <property type="component" value="Unassembled WGS sequence"/>
</dbReference>
<feature type="binding site" evidence="9">
    <location>
        <position position="34"/>
    </location>
    <ligand>
        <name>substrate</name>
    </ligand>
</feature>
<evidence type="ECO:0000256" key="6">
    <source>
        <dbReference type="ARBA" id="ARBA00056662"/>
    </source>
</evidence>
<evidence type="ECO:0000256" key="9">
    <source>
        <dbReference type="PIRSR" id="PIRSR000183-2"/>
    </source>
</evidence>
<evidence type="ECO:0000256" key="2">
    <source>
        <dbReference type="ARBA" id="ARBA00005689"/>
    </source>
</evidence>